<name>A0ABT9GLP4_9GAMM</name>
<organism evidence="4 5">
    <name type="scientific">Alkalimonas delamerensis</name>
    <dbReference type="NCBI Taxonomy" id="265981"/>
    <lineage>
        <taxon>Bacteria</taxon>
        <taxon>Pseudomonadati</taxon>
        <taxon>Pseudomonadota</taxon>
        <taxon>Gammaproteobacteria</taxon>
        <taxon>Alkalimonas</taxon>
    </lineage>
</organism>
<dbReference type="Gene3D" id="3.30.70.1070">
    <property type="entry name" value="Sporulation related repeat"/>
    <property type="match status" value="1"/>
</dbReference>
<keyword evidence="2" id="KW-0812">Transmembrane</keyword>
<evidence type="ECO:0000259" key="3">
    <source>
        <dbReference type="PROSITE" id="PS51724"/>
    </source>
</evidence>
<dbReference type="InterPro" id="IPR007730">
    <property type="entry name" value="SPOR-like_dom"/>
</dbReference>
<gene>
    <name evidence="4" type="ORF">Q3O59_02385</name>
</gene>
<dbReference type="Pfam" id="PF05036">
    <property type="entry name" value="SPOR"/>
    <property type="match status" value="1"/>
</dbReference>
<evidence type="ECO:0000256" key="1">
    <source>
        <dbReference type="SAM" id="MobiDB-lite"/>
    </source>
</evidence>
<accession>A0ABT9GLP4</accession>
<feature type="transmembrane region" description="Helical" evidence="2">
    <location>
        <begin position="213"/>
        <end position="232"/>
    </location>
</feature>
<dbReference type="Gene3D" id="3.40.50.300">
    <property type="entry name" value="P-loop containing nucleotide triphosphate hydrolases"/>
    <property type="match status" value="1"/>
</dbReference>
<evidence type="ECO:0000313" key="4">
    <source>
        <dbReference type="EMBL" id="MDP4527881.1"/>
    </source>
</evidence>
<keyword evidence="2" id="KW-0472">Membrane</keyword>
<keyword evidence="5" id="KW-1185">Reference proteome</keyword>
<sequence length="451" mass="49371">MSPSSLAEKLQTHSTILPSQRELLERVLFQIEFNGCQHIHLQGGPGSGKTTLCLVLAELLSESMNLAYFPAPQDMTTAQCQKQLLQQWFGAAEFDADLSNLLQQRQNQPLALVLDGQGALPLACLAQLRAHPVHIITTSNDFLPEADLNLTIATLSEAEVEQLLPVKALHAMPAAERLQTVDGNLHRLLEPQASPVTAPPEARNSQALHYRTASLLLAGIGLFAVLLFWWLYPASEQEILQADNQGPLLAEAWRPADTGYQGSDSDGEEKLGAPEASNGHDELSFANETRSDPGPVENAQAETEVQTEPQQRTEQATELPASPEPLSNNDKLPQEPLPVEAEVSAWSHDEALLLAMASHQYVLQLGAFAQPAAAERVRSQYSELSMLIYQRTMQQQPQWVLVLAPYASADEARAKRTELPALLQAETPFIKAMQQVWSEIDSVEDAGSNLP</sequence>
<dbReference type="SUPFAM" id="SSF52540">
    <property type="entry name" value="P-loop containing nucleoside triphosphate hydrolases"/>
    <property type="match status" value="1"/>
</dbReference>
<evidence type="ECO:0000313" key="5">
    <source>
        <dbReference type="Proteomes" id="UP001236258"/>
    </source>
</evidence>
<dbReference type="RefSeq" id="WP_305944068.1">
    <property type="nucleotide sequence ID" value="NZ_JAUZVY010000001.1"/>
</dbReference>
<reference evidence="4 5" key="1">
    <citation type="submission" date="2023-08" db="EMBL/GenBank/DDBJ databases">
        <authorList>
            <person name="Joshi A."/>
            <person name="Thite S."/>
        </authorList>
    </citation>
    <scope>NUCLEOTIDE SEQUENCE [LARGE SCALE GENOMIC DNA]</scope>
    <source>
        <strain evidence="4 5">1E1</strain>
    </source>
</reference>
<feature type="compositionally biased region" description="Basic and acidic residues" evidence="1">
    <location>
        <begin position="268"/>
        <end position="283"/>
    </location>
</feature>
<feature type="compositionally biased region" description="Polar residues" evidence="1">
    <location>
        <begin position="300"/>
        <end position="316"/>
    </location>
</feature>
<comment type="caution">
    <text evidence="4">The sequence shown here is derived from an EMBL/GenBank/DDBJ whole genome shotgun (WGS) entry which is preliminary data.</text>
</comment>
<feature type="domain" description="SPOR" evidence="3">
    <location>
        <begin position="355"/>
        <end position="432"/>
    </location>
</feature>
<dbReference type="InterPro" id="IPR027417">
    <property type="entry name" value="P-loop_NTPase"/>
</dbReference>
<protein>
    <submittedName>
        <fullName evidence="4">SPOR domain-containing protein</fullName>
    </submittedName>
</protein>
<dbReference type="Proteomes" id="UP001236258">
    <property type="component" value="Unassembled WGS sequence"/>
</dbReference>
<dbReference type="PROSITE" id="PS51724">
    <property type="entry name" value="SPOR"/>
    <property type="match status" value="1"/>
</dbReference>
<dbReference type="InterPro" id="IPR036680">
    <property type="entry name" value="SPOR-like_sf"/>
</dbReference>
<evidence type="ECO:0000256" key="2">
    <source>
        <dbReference type="SAM" id="Phobius"/>
    </source>
</evidence>
<keyword evidence="2" id="KW-1133">Transmembrane helix</keyword>
<dbReference type="EMBL" id="JAUZVY010000001">
    <property type="protein sequence ID" value="MDP4527881.1"/>
    <property type="molecule type" value="Genomic_DNA"/>
</dbReference>
<feature type="region of interest" description="Disordered" evidence="1">
    <location>
        <begin position="256"/>
        <end position="334"/>
    </location>
</feature>
<proteinExistence type="predicted"/>
<dbReference type="SUPFAM" id="SSF110997">
    <property type="entry name" value="Sporulation related repeat"/>
    <property type="match status" value="1"/>
</dbReference>